<reference evidence="3 4" key="1">
    <citation type="journal article" date="2014" name="J. Microbiol.">
        <title>Diaminobutyricibacter tongyongensis gen. nov., sp. nov. and Homoserinibacter gongjuensis gen. nov., sp. nov. belong to the family Microbacteriaceae.</title>
        <authorList>
            <person name="Kim S.J."/>
            <person name="Ahn J.H."/>
            <person name="Weon H.Y."/>
            <person name="Hamada M."/>
            <person name="Suzuki K."/>
            <person name="Kwon S.W."/>
        </authorList>
    </citation>
    <scope>NUCLEOTIDE SEQUENCE [LARGE SCALE GENOMIC DNA]</scope>
    <source>
        <strain evidence="3 4">NBRC 108724</strain>
    </source>
</reference>
<evidence type="ECO:0000256" key="1">
    <source>
        <dbReference type="SAM" id="Phobius"/>
    </source>
</evidence>
<protein>
    <submittedName>
        <fullName evidence="3">PH domain-containing protein</fullName>
    </submittedName>
</protein>
<keyword evidence="1" id="KW-1133">Transmembrane helix</keyword>
<keyword evidence="1" id="KW-0812">Transmembrane</keyword>
<dbReference type="InterPro" id="IPR005182">
    <property type="entry name" value="YdbS-like_PH"/>
</dbReference>
<sequence>MARLRPHARALFWPSLILIATCGALGYYGGQFTEVWENVLLYASAAAIVLLLFLLPLAFWLSKRYTITTRRIILRHGFFVRVRQELLHSRGYDITVRRSWLQSAFRSGDVRINSGLEQPVVLADVPKADLVQSALHDLMEHSQNIVSMRRQQDESAVPDQTAVWGSR</sequence>
<dbReference type="AlphaFoldDB" id="A0A6L9Y027"/>
<accession>A0A6L9Y027</accession>
<dbReference type="Pfam" id="PF03703">
    <property type="entry name" value="bPH_2"/>
    <property type="match status" value="1"/>
</dbReference>
<dbReference type="EMBL" id="JAAGWY010000003">
    <property type="protein sequence ID" value="NEN06990.1"/>
    <property type="molecule type" value="Genomic_DNA"/>
</dbReference>
<organism evidence="3 4">
    <name type="scientific">Leifsonia tongyongensis</name>
    <dbReference type="NCBI Taxonomy" id="1268043"/>
    <lineage>
        <taxon>Bacteria</taxon>
        <taxon>Bacillati</taxon>
        <taxon>Actinomycetota</taxon>
        <taxon>Actinomycetes</taxon>
        <taxon>Micrococcales</taxon>
        <taxon>Microbacteriaceae</taxon>
        <taxon>Leifsonia</taxon>
    </lineage>
</organism>
<dbReference type="Proteomes" id="UP000474967">
    <property type="component" value="Unassembled WGS sequence"/>
</dbReference>
<comment type="caution">
    <text evidence="3">The sequence shown here is derived from an EMBL/GenBank/DDBJ whole genome shotgun (WGS) entry which is preliminary data.</text>
</comment>
<evidence type="ECO:0000259" key="2">
    <source>
        <dbReference type="Pfam" id="PF03703"/>
    </source>
</evidence>
<feature type="domain" description="YdbS-like PH" evidence="2">
    <location>
        <begin position="60"/>
        <end position="129"/>
    </location>
</feature>
<evidence type="ECO:0000313" key="3">
    <source>
        <dbReference type="EMBL" id="NEN06990.1"/>
    </source>
</evidence>
<keyword evidence="4" id="KW-1185">Reference proteome</keyword>
<keyword evidence="1" id="KW-0472">Membrane</keyword>
<proteinExistence type="predicted"/>
<evidence type="ECO:0000313" key="4">
    <source>
        <dbReference type="Proteomes" id="UP000474967"/>
    </source>
</evidence>
<feature type="transmembrane region" description="Helical" evidence="1">
    <location>
        <begin position="12"/>
        <end position="29"/>
    </location>
</feature>
<feature type="transmembrane region" description="Helical" evidence="1">
    <location>
        <begin position="41"/>
        <end position="61"/>
    </location>
</feature>
<gene>
    <name evidence="3" type="ORF">G3T36_14085</name>
</gene>
<name>A0A6L9Y027_9MICO</name>